<dbReference type="EMBL" id="MZ727362">
    <property type="protein sequence ID" value="UCW44484.1"/>
    <property type="molecule type" value="Genomic_DNA"/>
</dbReference>
<reference evidence="1" key="1">
    <citation type="submission" date="2021-08" db="EMBL/GenBank/DDBJ databases">
        <authorList>
            <person name="Niu Y."/>
        </authorList>
    </citation>
    <scope>NUCLEOTIDE SEQUENCE</scope>
</reference>
<accession>A0A8K1JY78</accession>
<proteinExistence type="predicted"/>
<evidence type="ECO:0000313" key="1">
    <source>
        <dbReference type="EMBL" id="UCW44484.1"/>
    </source>
</evidence>
<protein>
    <submittedName>
        <fullName evidence="1">Uncharacterized protein</fullName>
    </submittedName>
</protein>
<sequence>MAADYRIAFGTHPIAEFTRLAETTMDAFPNSVCFASKLIFKQVNFLTAWLHNQTPLEIQTRLHVQGKQMVLLPMNVG</sequence>
<name>A0A8K1JY78_9VIRU</name>
<organism evidence="1">
    <name type="scientific">Pseudomonas phage PPAT</name>
    <dbReference type="NCBI Taxonomy" id="2871158"/>
    <lineage>
        <taxon>Viruses</taxon>
    </lineage>
</organism>